<evidence type="ECO:0000256" key="3">
    <source>
        <dbReference type="ARBA" id="ARBA00022475"/>
    </source>
</evidence>
<evidence type="ECO:0000313" key="13">
    <source>
        <dbReference type="EMBL" id="ABM62786.1"/>
    </source>
</evidence>
<keyword evidence="14" id="KW-1185">Reference proteome</keyword>
<protein>
    <recommendedName>
        <fullName evidence="9">Prepilin leader peptidase/N-methyltransferase</fullName>
        <ecNumber evidence="9">2.1.1.-</ecNumber>
        <ecNumber evidence="9">3.4.23.43</ecNumber>
    </recommendedName>
</protein>
<dbReference type="GO" id="GO:0006465">
    <property type="term" value="P:signal peptide processing"/>
    <property type="evidence" value="ECO:0007669"/>
    <property type="project" value="TreeGrafter"/>
</dbReference>
<evidence type="ECO:0000256" key="4">
    <source>
        <dbReference type="ARBA" id="ARBA00022519"/>
    </source>
</evidence>
<organism evidence="13 14">
    <name type="scientific">Halorhodospira halophila (strain DSM 244 / SL1)</name>
    <name type="common">Ectothiorhodospira halophila (strain DSM 244 / SL1)</name>
    <dbReference type="NCBI Taxonomy" id="349124"/>
    <lineage>
        <taxon>Bacteria</taxon>
        <taxon>Pseudomonadati</taxon>
        <taxon>Pseudomonadota</taxon>
        <taxon>Gammaproteobacteria</taxon>
        <taxon>Chromatiales</taxon>
        <taxon>Ectothiorhodospiraceae</taxon>
        <taxon>Halorhodospira</taxon>
    </lineage>
</organism>
<dbReference type="GO" id="GO:0005886">
    <property type="term" value="C:plasma membrane"/>
    <property type="evidence" value="ECO:0007669"/>
    <property type="project" value="UniProtKB-SubCell"/>
</dbReference>
<dbReference type="GO" id="GO:0008168">
    <property type="term" value="F:methyltransferase activity"/>
    <property type="evidence" value="ECO:0007669"/>
    <property type="project" value="UniProtKB-KW"/>
</dbReference>
<reference evidence="14" key="1">
    <citation type="submission" date="2006-12" db="EMBL/GenBank/DDBJ databases">
        <title>Complete sequence of Halorhodospira halophila SL1.</title>
        <authorList>
            <consortium name="US DOE Joint Genome Institute"/>
            <person name="Copeland A."/>
            <person name="Lucas S."/>
            <person name="Lapidus A."/>
            <person name="Barry K."/>
            <person name="Detter J.C."/>
            <person name="Glavina del Rio T."/>
            <person name="Hammon N."/>
            <person name="Israni S."/>
            <person name="Dalin E."/>
            <person name="Tice H."/>
            <person name="Pitluck S."/>
            <person name="Saunders E."/>
            <person name="Brettin T."/>
            <person name="Bruce D."/>
            <person name="Han C."/>
            <person name="Tapia R."/>
            <person name="Schmutz J."/>
            <person name="Larimer F."/>
            <person name="Land M."/>
            <person name="Hauser L."/>
            <person name="Kyrpides N."/>
            <person name="Mikhailova N."/>
            <person name="Hoff W."/>
            <person name="Richardson P."/>
        </authorList>
    </citation>
    <scope>NUCLEOTIDE SEQUENCE [LARGE SCALE GENOMIC DNA]</scope>
    <source>
        <strain evidence="14">DSM 244 / SL1</strain>
    </source>
</reference>
<comment type="subcellular location">
    <subcellularLocation>
        <location evidence="1">Cell inner membrane</location>
        <topology evidence="1">Multi-pass membrane protein</topology>
    </subcellularLocation>
    <subcellularLocation>
        <location evidence="9">Cell membrane</location>
        <topology evidence="9">Multi-pass membrane protein</topology>
    </subcellularLocation>
</comment>
<evidence type="ECO:0000259" key="11">
    <source>
        <dbReference type="Pfam" id="PF01478"/>
    </source>
</evidence>
<proteinExistence type="inferred from homology"/>
<gene>
    <name evidence="13" type="ordered locus">Hhal_2022</name>
</gene>
<keyword evidence="5 9" id="KW-0812">Transmembrane</keyword>
<dbReference type="EMBL" id="CP000544">
    <property type="protein sequence ID" value="ABM62786.1"/>
    <property type="molecule type" value="Genomic_DNA"/>
</dbReference>
<keyword evidence="6 10" id="KW-1133">Transmembrane helix</keyword>
<feature type="transmembrane region" description="Helical" evidence="10">
    <location>
        <begin position="196"/>
        <end position="215"/>
    </location>
</feature>
<evidence type="ECO:0000256" key="1">
    <source>
        <dbReference type="ARBA" id="ARBA00004429"/>
    </source>
</evidence>
<evidence type="ECO:0000256" key="8">
    <source>
        <dbReference type="RuleBase" id="RU003793"/>
    </source>
</evidence>
<dbReference type="Gene3D" id="1.20.120.1220">
    <property type="match status" value="1"/>
</dbReference>
<dbReference type="MEROPS" id="A24.A10"/>
<dbReference type="GO" id="GO:0032259">
    <property type="term" value="P:methylation"/>
    <property type="evidence" value="ECO:0007669"/>
    <property type="project" value="UniProtKB-KW"/>
</dbReference>
<evidence type="ECO:0000256" key="2">
    <source>
        <dbReference type="ARBA" id="ARBA00005801"/>
    </source>
</evidence>
<keyword evidence="3" id="KW-1003">Cell membrane</keyword>
<feature type="transmembrane region" description="Helical" evidence="10">
    <location>
        <begin position="22"/>
        <end position="43"/>
    </location>
</feature>
<evidence type="ECO:0000256" key="7">
    <source>
        <dbReference type="ARBA" id="ARBA00023136"/>
    </source>
</evidence>
<dbReference type="AlphaFoldDB" id="A1WYM4"/>
<name>A1WYM4_HALHL</name>
<feature type="transmembrane region" description="Helical" evidence="10">
    <location>
        <begin position="272"/>
        <end position="293"/>
    </location>
</feature>
<dbReference type="InterPro" id="IPR014032">
    <property type="entry name" value="Peptidase_A24A_bac"/>
</dbReference>
<dbReference type="eggNOG" id="COG1989">
    <property type="taxonomic scope" value="Bacteria"/>
</dbReference>
<dbReference type="Proteomes" id="UP000000647">
    <property type="component" value="Chromosome"/>
</dbReference>
<dbReference type="EC" id="3.4.23.43" evidence="9"/>
<keyword evidence="4" id="KW-0997">Cell inner membrane</keyword>
<feature type="domain" description="Prepilin peptidase A24 N-terminal" evidence="12">
    <location>
        <begin position="30"/>
        <end position="135"/>
    </location>
</feature>
<keyword evidence="9" id="KW-0489">Methyltransferase</keyword>
<evidence type="ECO:0000256" key="10">
    <source>
        <dbReference type="SAM" id="Phobius"/>
    </source>
</evidence>
<evidence type="ECO:0000313" key="14">
    <source>
        <dbReference type="Proteomes" id="UP000000647"/>
    </source>
</evidence>
<dbReference type="Pfam" id="PF06750">
    <property type="entry name" value="A24_N_bact"/>
    <property type="match status" value="1"/>
</dbReference>
<dbReference type="STRING" id="349124.Hhal_2022"/>
<accession>A1WYM4</accession>
<evidence type="ECO:0000256" key="9">
    <source>
        <dbReference type="RuleBase" id="RU003794"/>
    </source>
</evidence>
<evidence type="ECO:0000256" key="5">
    <source>
        <dbReference type="ARBA" id="ARBA00022692"/>
    </source>
</evidence>
<dbReference type="PRINTS" id="PR00864">
    <property type="entry name" value="PREPILNPTASE"/>
</dbReference>
<comment type="similarity">
    <text evidence="2 8">Belongs to the peptidase A24 family.</text>
</comment>
<dbReference type="EC" id="2.1.1.-" evidence="9"/>
<feature type="domain" description="Prepilin type IV endopeptidase peptidase" evidence="11">
    <location>
        <begin position="147"/>
        <end position="257"/>
    </location>
</feature>
<keyword evidence="9" id="KW-0511">Multifunctional enzyme</keyword>
<evidence type="ECO:0000256" key="6">
    <source>
        <dbReference type="ARBA" id="ARBA00022989"/>
    </source>
</evidence>
<dbReference type="KEGG" id="hha:Hhal_2022"/>
<dbReference type="HOGENOM" id="CLU_057101_0_0_6"/>
<dbReference type="InterPro" id="IPR000045">
    <property type="entry name" value="Prepilin_IV_endopep_pep"/>
</dbReference>
<keyword evidence="9" id="KW-0808">Transferase</keyword>
<keyword evidence="9" id="KW-0645">Protease</keyword>
<dbReference type="InterPro" id="IPR050882">
    <property type="entry name" value="Prepilin_peptidase/N-MTase"/>
</dbReference>
<feature type="transmembrane region" description="Helical" evidence="10">
    <location>
        <begin position="142"/>
        <end position="159"/>
    </location>
</feature>
<sequence>MGAHHPAQARRTMETWNHVPEWIIWSGAGLFGLLVGSFLNVVVHRLPAMLERRWSHEARDILGTPKRGTPEPAYHLGWPPSHCPQCHRQLRPRENIPLLSYLLQRGRCSGCAARIPARYPIIEALTGIATVAVVASHGLSPLMLGPLLLTWALIAAAAIDYEHYLLPDALTLPALWLGLIWSVVDPGPPTPTDAIIGAVAGYLALWAIFHGHRLVTGREGMGYGDFKLTAALGAWLGWQALPALVLFAALTGLLVAIVLAVRSRPLGQPLPFGPALALAGWVLLVLSPSGVAWQLV</sequence>
<feature type="transmembrane region" description="Helical" evidence="10">
    <location>
        <begin position="235"/>
        <end position="260"/>
    </location>
</feature>
<dbReference type="GO" id="GO:0004190">
    <property type="term" value="F:aspartic-type endopeptidase activity"/>
    <property type="evidence" value="ECO:0007669"/>
    <property type="project" value="UniProtKB-EC"/>
</dbReference>
<dbReference type="Pfam" id="PF01478">
    <property type="entry name" value="Peptidase_A24"/>
    <property type="match status" value="1"/>
</dbReference>
<keyword evidence="7 10" id="KW-0472">Membrane</keyword>
<dbReference type="InterPro" id="IPR010627">
    <property type="entry name" value="Prepilin_pept_A24_N"/>
</dbReference>
<evidence type="ECO:0000259" key="12">
    <source>
        <dbReference type="Pfam" id="PF06750"/>
    </source>
</evidence>
<keyword evidence="9 13" id="KW-0378">Hydrolase</keyword>
<dbReference type="PANTHER" id="PTHR30487:SF0">
    <property type="entry name" value="PREPILIN LEADER PEPTIDASE_N-METHYLTRANSFERASE-RELATED"/>
    <property type="match status" value="1"/>
</dbReference>
<dbReference type="PANTHER" id="PTHR30487">
    <property type="entry name" value="TYPE 4 PREPILIN-LIKE PROTEINS LEADER PEPTIDE-PROCESSING ENZYME"/>
    <property type="match status" value="1"/>
</dbReference>
<reference evidence="13 14" key="2">
    <citation type="journal article" date="2013" name="Stand. Genomic Sci.">
        <title>Complete genome sequence of Halorhodospira halophila SL1.</title>
        <authorList>
            <person name="Challacombe J.F."/>
            <person name="Majid S."/>
            <person name="Deole R."/>
            <person name="Brettin T.S."/>
            <person name="Bruce D."/>
            <person name="Delano S.F."/>
            <person name="Detter J.C."/>
            <person name="Gleasner C.D."/>
            <person name="Han C.S."/>
            <person name="Misra M."/>
            <person name="Reitenga K.G."/>
            <person name="Mikhailova N."/>
            <person name="Woyke T."/>
            <person name="Pitluck S."/>
            <person name="Nolan M."/>
            <person name="Land M.L."/>
            <person name="Saunders E."/>
            <person name="Tapia R."/>
            <person name="Lapidus A."/>
            <person name="Ivanova N."/>
            <person name="Hoff W.D."/>
        </authorList>
    </citation>
    <scope>NUCLEOTIDE SEQUENCE [LARGE SCALE GENOMIC DNA]</scope>
    <source>
        <strain evidence="14">DSM 244 / SL1</strain>
    </source>
</reference>
<comment type="function">
    <text evidence="9">Plays an essential role in type IV pili and type II pseudopili formation by proteolytically removing the leader sequence from substrate proteins and subsequently monomethylating the alpha-amino group of the newly exposed N-terminal phenylalanine.</text>
</comment>
<comment type="catalytic activity">
    <reaction evidence="9">
        <text>Typically cleaves a -Gly-|-Phe- bond to release an N-terminal, basic peptide of 5-8 residues from type IV prepilin, and then N-methylates the new N-terminal amino group, the methyl donor being S-adenosyl-L-methionine.</text>
        <dbReference type="EC" id="3.4.23.43"/>
    </reaction>
</comment>